<evidence type="ECO:0000256" key="6">
    <source>
        <dbReference type="ARBA" id="ARBA00022833"/>
    </source>
</evidence>
<keyword evidence="8" id="KW-0804">Transcription</keyword>
<evidence type="ECO:0000313" key="16">
    <source>
        <dbReference type="Proteomes" id="UP000094801"/>
    </source>
</evidence>
<dbReference type="SUPFAM" id="SSF82708">
    <property type="entry name" value="R3H domain"/>
    <property type="match status" value="1"/>
</dbReference>
<evidence type="ECO:0000259" key="12">
    <source>
        <dbReference type="PROSITE" id="PS50016"/>
    </source>
</evidence>
<feature type="compositionally biased region" description="Polar residues" evidence="11">
    <location>
        <begin position="22"/>
        <end position="42"/>
    </location>
</feature>
<dbReference type="SUPFAM" id="SSF57850">
    <property type="entry name" value="RING/U-box"/>
    <property type="match status" value="1"/>
</dbReference>
<evidence type="ECO:0000256" key="3">
    <source>
        <dbReference type="ARBA" id="ARBA00022723"/>
    </source>
</evidence>
<dbReference type="InterPro" id="IPR000967">
    <property type="entry name" value="Znf_NFX1"/>
</dbReference>
<dbReference type="OrthoDB" id="6512771at2759"/>
<dbReference type="InterPro" id="IPR034078">
    <property type="entry name" value="NFX1_fam"/>
</dbReference>
<keyword evidence="6" id="KW-0862">Zinc</keyword>
<dbReference type="PANTHER" id="PTHR12360:SF12">
    <property type="entry name" value="TRANSCRIPTIONAL REPRESSOR NF-X1"/>
    <property type="match status" value="1"/>
</dbReference>
<sequence length="956" mass="107424">MCRDHNEKVPSDGDQLEGEPLTPSTEELSSPELQDNSDSIATESDEEAYLSSEDDGEHDDAQDLGATILAEIQRGTYTCLICTCELDSRSKIWSCDFCSRVFDLSCVKDWAKRGSSTATNKSWRCPSCNGTHHRIPKTYTCWCKKVINPQTNNFVPHSCGQTCNHKLDGCVHGCSLECHPGAHMDKCTALGPNLSCNCGSEERQLPCVLTPYEEGWSCETVCNDLMPCGLHKCSKTCHSGLCGKCEEDIEVICYCGKHKATIKCFERSPKKSDVSDKTWIGTFQCDEVCNDLFDCGNHRCKEYCHSKTPSCIQHTCPMSPSILSTCPCGKSKIEMLLNGNQRDSCLDLIPTCDSICGKTLQCGHTCYWKCHEGECAPCYKTVDMKCRCKYTNYSVACSLNQSGYVPTCKHKCQALMNCRRHRCLDICCEYEPTAIVRERERQKGIRKNIISHSYDDSLTIEACHICTKECGKLLSCGSHYCQMTCHLGPCSPCLESSSDDLVCHCGRTVVVAPVRCGAKLPTCPYQCQRSTSCGHRPEIHNCHESDTPCPRCTQIVTRTCQCVKAIEVKNVMCYQEAVSCFKVCGEPLKCGVHPCTKTCHAPYKCNESIPCKEMMTLYCDCKRMSKKMVCAFFHDGANEEAKTLKCDSECEREQRNQMLFEAFQLDKVQNRESMLTDDVVAQSILIESLYTPFLLSLYKQQKSWCDSIESIFHRLINGSLGRQSHHFQPMKSIQRRFIHELAASFKLSSESQDPEPKRSVFVKTLPTTKIPQMGLQEAIIIAEKKKEREKFKKEQQELIKQSVLKDNELIFNAIAIKDLFFGVTRDELESAITPLCATEGMFPTISNPTIKWVSDNTFVFYSENFASKSKVMERDLNQLTKLLAPVLSRNNLAYTCLLAKIDATATVVYEIKKPVNLTTDSSSEDEGLISGESDDENGENQIVETVVAEEDTFDWY</sequence>
<dbReference type="GO" id="GO:0000977">
    <property type="term" value="F:RNA polymerase II transcription regulatory region sequence-specific DNA binding"/>
    <property type="evidence" value="ECO:0007669"/>
    <property type="project" value="TreeGrafter"/>
</dbReference>
<dbReference type="Pfam" id="PF01424">
    <property type="entry name" value="R3H"/>
    <property type="match status" value="1"/>
</dbReference>
<feature type="region of interest" description="Disordered" evidence="11">
    <location>
        <begin position="918"/>
        <end position="940"/>
    </location>
</feature>
<protein>
    <recommendedName>
        <fullName evidence="17">R3H domain-containing protein</fullName>
    </recommendedName>
</protein>
<feature type="compositionally biased region" description="Basic and acidic residues" evidence="11">
    <location>
        <begin position="1"/>
        <end position="11"/>
    </location>
</feature>
<dbReference type="SMART" id="SM00393">
    <property type="entry name" value="R3H"/>
    <property type="match status" value="1"/>
</dbReference>
<evidence type="ECO:0000256" key="11">
    <source>
        <dbReference type="SAM" id="MobiDB-lite"/>
    </source>
</evidence>
<organism evidence="15 16">
    <name type="scientific">[Candida] arabinofermentans NRRL YB-2248</name>
    <dbReference type="NCBI Taxonomy" id="983967"/>
    <lineage>
        <taxon>Eukaryota</taxon>
        <taxon>Fungi</taxon>
        <taxon>Dikarya</taxon>
        <taxon>Ascomycota</taxon>
        <taxon>Saccharomycotina</taxon>
        <taxon>Pichiomycetes</taxon>
        <taxon>Pichiales</taxon>
        <taxon>Pichiaceae</taxon>
        <taxon>Ogataea</taxon>
        <taxon>Ogataea/Candida clade</taxon>
    </lineage>
</organism>
<dbReference type="Gene3D" id="3.30.1370.50">
    <property type="entry name" value="R3H-like domain"/>
    <property type="match status" value="1"/>
</dbReference>
<dbReference type="Pfam" id="PF01422">
    <property type="entry name" value="zf-NF-X1"/>
    <property type="match status" value="5"/>
</dbReference>
<dbReference type="GO" id="GO:0005634">
    <property type="term" value="C:nucleus"/>
    <property type="evidence" value="ECO:0007669"/>
    <property type="project" value="UniProtKB-SubCell"/>
</dbReference>
<evidence type="ECO:0000256" key="8">
    <source>
        <dbReference type="ARBA" id="ARBA00023163"/>
    </source>
</evidence>
<feature type="compositionally biased region" description="Acidic residues" evidence="11">
    <location>
        <begin position="43"/>
        <end position="60"/>
    </location>
</feature>
<dbReference type="CDD" id="cd06008">
    <property type="entry name" value="NF-X1-zinc-finger"/>
    <property type="match status" value="4"/>
</dbReference>
<name>A0A1E4T4T8_9ASCO</name>
<evidence type="ECO:0000256" key="5">
    <source>
        <dbReference type="ARBA" id="ARBA00022771"/>
    </source>
</evidence>
<keyword evidence="7" id="KW-0805">Transcription regulation</keyword>
<dbReference type="PANTHER" id="PTHR12360">
    <property type="entry name" value="NUCLEAR TRANSCRIPTION FACTOR, X-BOX BINDING 1 NFX1"/>
    <property type="match status" value="1"/>
</dbReference>
<keyword evidence="3" id="KW-0479">Metal-binding</keyword>
<evidence type="ECO:0000259" key="14">
    <source>
        <dbReference type="PROSITE" id="PS51061"/>
    </source>
</evidence>
<dbReference type="Proteomes" id="UP000094801">
    <property type="component" value="Unassembled WGS sequence"/>
</dbReference>
<gene>
    <name evidence="15" type="ORF">CANARDRAFT_195629</name>
</gene>
<comment type="similarity">
    <text evidence="2">Belongs to the NFX1 family.</text>
</comment>
<feature type="region of interest" description="Disordered" evidence="11">
    <location>
        <begin position="1"/>
        <end position="60"/>
    </location>
</feature>
<evidence type="ECO:0000256" key="10">
    <source>
        <dbReference type="PROSITE-ProRule" id="PRU00175"/>
    </source>
</evidence>
<evidence type="ECO:0008006" key="17">
    <source>
        <dbReference type="Google" id="ProtNLM"/>
    </source>
</evidence>
<evidence type="ECO:0000256" key="1">
    <source>
        <dbReference type="ARBA" id="ARBA00004123"/>
    </source>
</evidence>
<reference evidence="16" key="1">
    <citation type="submission" date="2016-04" db="EMBL/GenBank/DDBJ databases">
        <title>Comparative genomics of biotechnologically important yeasts.</title>
        <authorList>
            <consortium name="DOE Joint Genome Institute"/>
            <person name="Riley R."/>
            <person name="Haridas S."/>
            <person name="Wolfe K.H."/>
            <person name="Lopes M.R."/>
            <person name="Hittinger C.T."/>
            <person name="Goker M."/>
            <person name="Salamov A."/>
            <person name="Wisecaver J."/>
            <person name="Long T.M."/>
            <person name="Aerts A.L."/>
            <person name="Barry K."/>
            <person name="Choi C."/>
            <person name="Clum A."/>
            <person name="Coughlan A.Y."/>
            <person name="Deshpande S."/>
            <person name="Douglass A.P."/>
            <person name="Hanson S.J."/>
            <person name="Klenk H.-P."/>
            <person name="Labutti K."/>
            <person name="Lapidus A."/>
            <person name="Lindquist E."/>
            <person name="Lipzen A."/>
            <person name="Meier-Kolthoff J.P."/>
            <person name="Ohm R.A."/>
            <person name="Otillar R.P."/>
            <person name="Pangilinan J."/>
            <person name="Peng Y."/>
            <person name="Rokas A."/>
            <person name="Rosa C.A."/>
            <person name="Scheuner C."/>
            <person name="Sibirny A.A."/>
            <person name="Slot J.C."/>
            <person name="Stielow J.B."/>
            <person name="Sun H."/>
            <person name="Kurtzman C.P."/>
            <person name="Blackwell M."/>
            <person name="Grigoriev I.V."/>
            <person name="Jeffries T.W."/>
        </authorList>
    </citation>
    <scope>NUCLEOTIDE SEQUENCE [LARGE SCALE GENOMIC DNA]</scope>
    <source>
        <strain evidence="16">NRRL YB-2248</strain>
    </source>
</reference>
<dbReference type="InterPro" id="IPR036867">
    <property type="entry name" value="R3H_dom_sf"/>
</dbReference>
<keyword evidence="5 10" id="KW-0863">Zinc-finger</keyword>
<evidence type="ECO:0000259" key="13">
    <source>
        <dbReference type="PROSITE" id="PS50089"/>
    </source>
</evidence>
<dbReference type="InterPro" id="IPR019787">
    <property type="entry name" value="Znf_PHD-finger"/>
</dbReference>
<feature type="domain" description="PHD-type" evidence="12">
    <location>
        <begin position="76"/>
        <end position="131"/>
    </location>
</feature>
<keyword evidence="9" id="KW-0539">Nucleus</keyword>
<dbReference type="STRING" id="983967.A0A1E4T4T8"/>
<dbReference type="InterPro" id="IPR001841">
    <property type="entry name" value="Znf_RING"/>
</dbReference>
<feature type="domain" description="RING-type" evidence="13">
    <location>
        <begin position="79"/>
        <end position="129"/>
    </location>
</feature>
<dbReference type="EMBL" id="KV453849">
    <property type="protein sequence ID" value="ODV86756.1"/>
    <property type="molecule type" value="Genomic_DNA"/>
</dbReference>
<dbReference type="SMART" id="SM00438">
    <property type="entry name" value="ZnF_NFX"/>
    <property type="match status" value="7"/>
</dbReference>
<feature type="compositionally biased region" description="Acidic residues" evidence="11">
    <location>
        <begin position="922"/>
        <end position="938"/>
    </location>
</feature>
<comment type="subcellular location">
    <subcellularLocation>
        <location evidence="1">Nucleus</location>
    </subcellularLocation>
</comment>
<dbReference type="PROSITE" id="PS51061">
    <property type="entry name" value="R3H"/>
    <property type="match status" value="1"/>
</dbReference>
<dbReference type="PROSITE" id="PS50016">
    <property type="entry name" value="ZF_PHD_2"/>
    <property type="match status" value="1"/>
</dbReference>
<keyword evidence="16" id="KW-1185">Reference proteome</keyword>
<dbReference type="InterPro" id="IPR001374">
    <property type="entry name" value="R3H_dom"/>
</dbReference>
<evidence type="ECO:0000256" key="7">
    <source>
        <dbReference type="ARBA" id="ARBA00023015"/>
    </source>
</evidence>
<evidence type="ECO:0000313" key="15">
    <source>
        <dbReference type="EMBL" id="ODV86756.1"/>
    </source>
</evidence>
<evidence type="ECO:0000256" key="9">
    <source>
        <dbReference type="ARBA" id="ARBA00023242"/>
    </source>
</evidence>
<dbReference type="AlphaFoldDB" id="A0A1E4T4T8"/>
<keyword evidence="4" id="KW-0677">Repeat</keyword>
<dbReference type="PROSITE" id="PS50089">
    <property type="entry name" value="ZF_RING_2"/>
    <property type="match status" value="1"/>
</dbReference>
<accession>A0A1E4T4T8</accession>
<evidence type="ECO:0000256" key="4">
    <source>
        <dbReference type="ARBA" id="ARBA00022737"/>
    </source>
</evidence>
<dbReference type="GO" id="GO:0008270">
    <property type="term" value="F:zinc ion binding"/>
    <property type="evidence" value="ECO:0007669"/>
    <property type="project" value="UniProtKB-KW"/>
</dbReference>
<feature type="domain" description="R3H" evidence="14">
    <location>
        <begin position="702"/>
        <end position="766"/>
    </location>
</feature>
<evidence type="ECO:0000256" key="2">
    <source>
        <dbReference type="ARBA" id="ARBA00007269"/>
    </source>
</evidence>
<dbReference type="GO" id="GO:0000122">
    <property type="term" value="P:negative regulation of transcription by RNA polymerase II"/>
    <property type="evidence" value="ECO:0007669"/>
    <property type="project" value="TreeGrafter"/>
</dbReference>
<proteinExistence type="inferred from homology"/>
<dbReference type="GO" id="GO:0000981">
    <property type="term" value="F:DNA-binding transcription factor activity, RNA polymerase II-specific"/>
    <property type="evidence" value="ECO:0007669"/>
    <property type="project" value="TreeGrafter"/>
</dbReference>